<dbReference type="CDD" id="cd09917">
    <property type="entry name" value="F-box_SF"/>
    <property type="match status" value="1"/>
</dbReference>
<feature type="domain" description="F-box" evidence="1">
    <location>
        <begin position="1"/>
        <end position="47"/>
    </location>
</feature>
<dbReference type="AlphaFoldDB" id="A0AAJ0DA38"/>
<accession>A0AAJ0DA38</accession>
<dbReference type="EMBL" id="JAWDJX010000036">
    <property type="protein sequence ID" value="KAK3049923.1"/>
    <property type="molecule type" value="Genomic_DNA"/>
</dbReference>
<dbReference type="InterPro" id="IPR001810">
    <property type="entry name" value="F-box_dom"/>
</dbReference>
<protein>
    <recommendedName>
        <fullName evidence="1">F-box domain-containing protein</fullName>
    </recommendedName>
</protein>
<comment type="caution">
    <text evidence="2">The sequence shown here is derived from an EMBL/GenBank/DDBJ whole genome shotgun (WGS) entry which is preliminary data.</text>
</comment>
<gene>
    <name evidence="2" type="ORF">LTR09_008843</name>
</gene>
<organism evidence="2 3">
    <name type="scientific">Extremus antarcticus</name>
    <dbReference type="NCBI Taxonomy" id="702011"/>
    <lineage>
        <taxon>Eukaryota</taxon>
        <taxon>Fungi</taxon>
        <taxon>Dikarya</taxon>
        <taxon>Ascomycota</taxon>
        <taxon>Pezizomycotina</taxon>
        <taxon>Dothideomycetes</taxon>
        <taxon>Dothideomycetidae</taxon>
        <taxon>Mycosphaerellales</taxon>
        <taxon>Extremaceae</taxon>
        <taxon>Extremus</taxon>
    </lineage>
</organism>
<sequence length="490" mass="57072">MEVLPVEMLDLILDRCEHASLKRLRFVNKEFHDIPTPKVFEHVYMAMFDEHLEHLRLISQSVLAKHVKTFTFYTELIPTFVVGTNFEQSKWEGIIDFRDDIMIDEMTVPTIYRTYSGSVSSLRDCFHENLRPHHFSQWHRDAGWREFCDLRQQQLAWTQEQTSIGFKDYFAMLPNVTEANFMPSTDQYLQSNKSPAWKKLRERMLVGPSDWMDEPLDSSVNGHELSGVACLSFLEAIGSRASLPGVKQITKLDVWSLHDGPLQDLMNSDDGTELTYIQRGWDTRYQKLQEGFRPLTELTFNVHHEYYVKEDLSQQKVVELMGLLHAAKRLKKAHVVYTNKDEFDMHLDPFESSLARAPPSWPAIEHLTMSTHNMTHPHFVNMLRCYAPTLRSIKLDTMMVGDLEPFIAELPRVLKKLETVHLQGIYYRCPHCKRLHCQFGREYGFGTLEGWAVKAYILGKQTALPDLAPRKACREWRFANPIRDDDSDSD</sequence>
<reference evidence="2" key="1">
    <citation type="submission" date="2023-04" db="EMBL/GenBank/DDBJ databases">
        <title>Black Yeasts Isolated from many extreme environments.</title>
        <authorList>
            <person name="Coleine C."/>
            <person name="Stajich J.E."/>
            <person name="Selbmann L."/>
        </authorList>
    </citation>
    <scope>NUCLEOTIDE SEQUENCE</scope>
    <source>
        <strain evidence="2">CCFEE 5312</strain>
    </source>
</reference>
<evidence type="ECO:0000313" key="2">
    <source>
        <dbReference type="EMBL" id="KAK3049923.1"/>
    </source>
</evidence>
<proteinExistence type="predicted"/>
<evidence type="ECO:0000259" key="1">
    <source>
        <dbReference type="PROSITE" id="PS50181"/>
    </source>
</evidence>
<keyword evidence="3" id="KW-1185">Reference proteome</keyword>
<dbReference type="PROSITE" id="PS50181">
    <property type="entry name" value="FBOX"/>
    <property type="match status" value="1"/>
</dbReference>
<evidence type="ECO:0000313" key="3">
    <source>
        <dbReference type="Proteomes" id="UP001271007"/>
    </source>
</evidence>
<name>A0AAJ0DA38_9PEZI</name>
<dbReference type="Proteomes" id="UP001271007">
    <property type="component" value="Unassembled WGS sequence"/>
</dbReference>